<feature type="region of interest" description="Disordered" evidence="1">
    <location>
        <begin position="65"/>
        <end position="124"/>
    </location>
</feature>
<dbReference type="Proteomes" id="UP001499895">
    <property type="component" value="Unassembled WGS sequence"/>
</dbReference>
<feature type="compositionally biased region" description="Basic and acidic residues" evidence="1">
    <location>
        <begin position="8"/>
        <end position="21"/>
    </location>
</feature>
<dbReference type="EMBL" id="BAAAHB010000005">
    <property type="protein sequence ID" value="GAA0448533.1"/>
    <property type="molecule type" value="Genomic_DNA"/>
</dbReference>
<sequence>MLNGPDQILRERTSPAHYEDRSPPLWGPCDMYCPIAAARAARLRGGALSRPDHIPPQQCLFRSFPKNAPVPEFPHEAGAREKSRSALRSRVPSCAAGGVLAQDQVQQARERRVELRPAQPVQPA</sequence>
<feature type="region of interest" description="Disordered" evidence="1">
    <location>
        <begin position="1"/>
        <end position="21"/>
    </location>
</feature>
<proteinExistence type="predicted"/>
<comment type="caution">
    <text evidence="2">The sequence shown here is derived from an EMBL/GenBank/DDBJ whole genome shotgun (WGS) entry which is preliminary data.</text>
</comment>
<keyword evidence="3" id="KW-1185">Reference proteome</keyword>
<organism evidence="2 3">
    <name type="scientific">Streptomyces stramineus</name>
    <dbReference type="NCBI Taxonomy" id="173861"/>
    <lineage>
        <taxon>Bacteria</taxon>
        <taxon>Bacillati</taxon>
        <taxon>Actinomycetota</taxon>
        <taxon>Actinomycetes</taxon>
        <taxon>Kitasatosporales</taxon>
        <taxon>Streptomycetaceae</taxon>
        <taxon>Streptomyces</taxon>
    </lineage>
</organism>
<name>A0ABN0ZIE2_9ACTN</name>
<reference evidence="2 3" key="1">
    <citation type="journal article" date="2019" name="Int. J. Syst. Evol. Microbiol.">
        <title>The Global Catalogue of Microorganisms (GCM) 10K type strain sequencing project: providing services to taxonomists for standard genome sequencing and annotation.</title>
        <authorList>
            <consortium name="The Broad Institute Genomics Platform"/>
            <consortium name="The Broad Institute Genome Sequencing Center for Infectious Disease"/>
            <person name="Wu L."/>
            <person name="Ma J."/>
        </authorList>
    </citation>
    <scope>NUCLEOTIDE SEQUENCE [LARGE SCALE GENOMIC DNA]</scope>
    <source>
        <strain evidence="2 3">JCM 10649</strain>
    </source>
</reference>
<accession>A0ABN0ZIE2</accession>
<feature type="compositionally biased region" description="Basic and acidic residues" evidence="1">
    <location>
        <begin position="73"/>
        <end position="84"/>
    </location>
</feature>
<evidence type="ECO:0000256" key="1">
    <source>
        <dbReference type="SAM" id="MobiDB-lite"/>
    </source>
</evidence>
<evidence type="ECO:0000313" key="3">
    <source>
        <dbReference type="Proteomes" id="UP001499895"/>
    </source>
</evidence>
<gene>
    <name evidence="2" type="ORF">GCM10009544_09130</name>
</gene>
<protein>
    <submittedName>
        <fullName evidence="2">Uncharacterized protein</fullName>
    </submittedName>
</protein>
<evidence type="ECO:0000313" key="2">
    <source>
        <dbReference type="EMBL" id="GAA0448533.1"/>
    </source>
</evidence>